<evidence type="ECO:0000259" key="7">
    <source>
        <dbReference type="PROSITE" id="PS51898"/>
    </source>
</evidence>
<proteinExistence type="inferred from homology"/>
<dbReference type="Proteomes" id="UP000824193">
    <property type="component" value="Unassembled WGS sequence"/>
</dbReference>
<dbReference type="InterPro" id="IPR010998">
    <property type="entry name" value="Integrase_recombinase_N"/>
</dbReference>
<comment type="function">
    <text evidence="1">Site-specific tyrosine recombinase, which acts by catalyzing the cutting and rejoining of the recombining DNA molecules.</text>
</comment>
<dbReference type="Pfam" id="PF00589">
    <property type="entry name" value="Phage_integrase"/>
    <property type="match status" value="1"/>
</dbReference>
<evidence type="ECO:0000313" key="9">
    <source>
        <dbReference type="EMBL" id="HIX05768.1"/>
    </source>
</evidence>
<dbReference type="EMBL" id="DXFW01000020">
    <property type="protein sequence ID" value="HIX05768.1"/>
    <property type="molecule type" value="Genomic_DNA"/>
</dbReference>
<accession>A0A9D2ADH6</accession>
<keyword evidence="5" id="KW-0233">DNA recombination</keyword>
<dbReference type="CDD" id="cd01189">
    <property type="entry name" value="INT_ICEBs1_C_like"/>
    <property type="match status" value="1"/>
</dbReference>
<dbReference type="SUPFAM" id="SSF56349">
    <property type="entry name" value="DNA breaking-rejoining enzymes"/>
    <property type="match status" value="1"/>
</dbReference>
<organism evidence="9 10">
    <name type="scientific">Candidatus Allofournierella pullicola</name>
    <dbReference type="NCBI Taxonomy" id="2838596"/>
    <lineage>
        <taxon>Bacteria</taxon>
        <taxon>Bacillati</taxon>
        <taxon>Bacillota</taxon>
        <taxon>Clostridia</taxon>
        <taxon>Eubacteriales</taxon>
        <taxon>Oscillospiraceae</taxon>
        <taxon>Allofournierella</taxon>
    </lineage>
</organism>
<evidence type="ECO:0000256" key="3">
    <source>
        <dbReference type="ARBA" id="ARBA00022908"/>
    </source>
</evidence>
<dbReference type="InterPro" id="IPR013762">
    <property type="entry name" value="Integrase-like_cat_sf"/>
</dbReference>
<dbReference type="InterPro" id="IPR050090">
    <property type="entry name" value="Tyrosine_recombinase_XerCD"/>
</dbReference>
<feature type="domain" description="Tyr recombinase" evidence="7">
    <location>
        <begin position="148"/>
        <end position="343"/>
    </location>
</feature>
<dbReference type="Pfam" id="PF14659">
    <property type="entry name" value="Phage_int_SAM_3"/>
    <property type="match status" value="1"/>
</dbReference>
<reference evidence="9" key="1">
    <citation type="journal article" date="2021" name="PeerJ">
        <title>Extensive microbial diversity within the chicken gut microbiome revealed by metagenomics and culture.</title>
        <authorList>
            <person name="Gilroy R."/>
            <person name="Ravi A."/>
            <person name="Getino M."/>
            <person name="Pursley I."/>
            <person name="Horton D.L."/>
            <person name="Alikhan N.F."/>
            <person name="Baker D."/>
            <person name="Gharbi K."/>
            <person name="Hall N."/>
            <person name="Watson M."/>
            <person name="Adriaenssens E.M."/>
            <person name="Foster-Nyarko E."/>
            <person name="Jarju S."/>
            <person name="Secka A."/>
            <person name="Antonio M."/>
            <person name="Oren A."/>
            <person name="Chaudhuri R.R."/>
            <person name="La Ragione R."/>
            <person name="Hildebrand F."/>
            <person name="Pallen M.J."/>
        </authorList>
    </citation>
    <scope>NUCLEOTIDE SEQUENCE</scope>
    <source>
        <strain evidence="9">2239</strain>
    </source>
</reference>
<dbReference type="GO" id="GO:0006310">
    <property type="term" value="P:DNA recombination"/>
    <property type="evidence" value="ECO:0007669"/>
    <property type="project" value="UniProtKB-KW"/>
</dbReference>
<dbReference type="PANTHER" id="PTHR30349">
    <property type="entry name" value="PHAGE INTEGRASE-RELATED"/>
    <property type="match status" value="1"/>
</dbReference>
<dbReference type="GO" id="GO:0015074">
    <property type="term" value="P:DNA integration"/>
    <property type="evidence" value="ECO:0007669"/>
    <property type="project" value="UniProtKB-KW"/>
</dbReference>
<dbReference type="PROSITE" id="PS51900">
    <property type="entry name" value="CB"/>
    <property type="match status" value="1"/>
</dbReference>
<evidence type="ECO:0000256" key="6">
    <source>
        <dbReference type="PROSITE-ProRule" id="PRU01248"/>
    </source>
</evidence>
<comment type="caution">
    <text evidence="9">The sequence shown here is derived from an EMBL/GenBank/DDBJ whole genome shotgun (WGS) entry which is preliminary data.</text>
</comment>
<keyword evidence="3" id="KW-0229">DNA integration</keyword>
<evidence type="ECO:0000313" key="10">
    <source>
        <dbReference type="Proteomes" id="UP000824193"/>
    </source>
</evidence>
<reference evidence="9" key="2">
    <citation type="submission" date="2021-04" db="EMBL/GenBank/DDBJ databases">
        <authorList>
            <person name="Gilroy R."/>
        </authorList>
    </citation>
    <scope>NUCLEOTIDE SEQUENCE</scope>
    <source>
        <strain evidence="9">2239</strain>
    </source>
</reference>
<name>A0A9D2ADH6_9FIRM</name>
<sequence>MQSRTIDVPQEIPKRGILQYVHSEAERMEKRFRCGMEEDDRTTFEQYAASWLARQTHYKASTLAGYKRQLEVVYPYIGGVTLNKLRPLILEEMCAELRKRKNRRGEPLCEATVHKYLETVSAVLEDAKRNDILLYNPAHRVRGVRVEKKVQRVPAEFEMRKLMQCILNEPLLYRVFYLTAITTGMRRGELCALRWNDLHGGGAVTVQHSRSSVLGQGIVESSTKNHRTRTVVIPELVHDYMGELFLEQARAGRVIHPDDYIFSTVDGPVHPDSFTRRLRRLYRKNDFPPEYHLHTLRHFFATFLLQNNTSKQVAAELLGHADTSFLERTYCHPQLESKQQAASVLAEWIQPAEDEAWEREQAQMKTGSVG</sequence>
<dbReference type="PANTHER" id="PTHR30349:SF64">
    <property type="entry name" value="PROPHAGE INTEGRASE INTD-RELATED"/>
    <property type="match status" value="1"/>
</dbReference>
<dbReference type="Gene3D" id="1.10.150.130">
    <property type="match status" value="1"/>
</dbReference>
<evidence type="ECO:0000259" key="8">
    <source>
        <dbReference type="PROSITE" id="PS51900"/>
    </source>
</evidence>
<dbReference type="GO" id="GO:0003677">
    <property type="term" value="F:DNA binding"/>
    <property type="evidence" value="ECO:0007669"/>
    <property type="project" value="UniProtKB-UniRule"/>
</dbReference>
<dbReference type="Gene3D" id="1.10.443.10">
    <property type="entry name" value="Intergrase catalytic core"/>
    <property type="match status" value="1"/>
</dbReference>
<evidence type="ECO:0000256" key="1">
    <source>
        <dbReference type="ARBA" id="ARBA00003283"/>
    </source>
</evidence>
<gene>
    <name evidence="9" type="ORF">H9865_06670</name>
</gene>
<dbReference type="InterPro" id="IPR044068">
    <property type="entry name" value="CB"/>
</dbReference>
<comment type="similarity">
    <text evidence="2">Belongs to the 'phage' integrase family.</text>
</comment>
<evidence type="ECO:0000256" key="4">
    <source>
        <dbReference type="ARBA" id="ARBA00023125"/>
    </source>
</evidence>
<feature type="domain" description="Core-binding (CB)" evidence="8">
    <location>
        <begin position="42"/>
        <end position="128"/>
    </location>
</feature>
<protein>
    <submittedName>
        <fullName evidence="9">Site-specific integrase</fullName>
    </submittedName>
</protein>
<dbReference type="PROSITE" id="PS51898">
    <property type="entry name" value="TYR_RECOMBINASE"/>
    <property type="match status" value="1"/>
</dbReference>
<dbReference type="InterPro" id="IPR002104">
    <property type="entry name" value="Integrase_catalytic"/>
</dbReference>
<dbReference type="AlphaFoldDB" id="A0A9D2ADH6"/>
<dbReference type="InterPro" id="IPR011010">
    <property type="entry name" value="DNA_brk_join_enz"/>
</dbReference>
<evidence type="ECO:0000256" key="5">
    <source>
        <dbReference type="ARBA" id="ARBA00023172"/>
    </source>
</evidence>
<dbReference type="InterPro" id="IPR004107">
    <property type="entry name" value="Integrase_SAM-like_N"/>
</dbReference>
<evidence type="ECO:0000256" key="2">
    <source>
        <dbReference type="ARBA" id="ARBA00008857"/>
    </source>
</evidence>
<keyword evidence="4 6" id="KW-0238">DNA-binding</keyword>